<feature type="compositionally biased region" description="Polar residues" evidence="1">
    <location>
        <begin position="376"/>
        <end position="394"/>
    </location>
</feature>
<evidence type="ECO:0000313" key="3">
    <source>
        <dbReference type="Proteomes" id="UP000595140"/>
    </source>
</evidence>
<accession>A0A484NBL7</accession>
<keyword evidence="3" id="KW-1185">Reference proteome</keyword>
<feature type="region of interest" description="Disordered" evidence="1">
    <location>
        <begin position="365"/>
        <end position="394"/>
    </location>
</feature>
<dbReference type="AlphaFoldDB" id="A0A484NBL7"/>
<dbReference type="EMBL" id="OOIL02006577">
    <property type="protein sequence ID" value="VFQ98273.1"/>
    <property type="molecule type" value="Genomic_DNA"/>
</dbReference>
<organism evidence="2 3">
    <name type="scientific">Cuscuta campestris</name>
    <dbReference type="NCBI Taxonomy" id="132261"/>
    <lineage>
        <taxon>Eukaryota</taxon>
        <taxon>Viridiplantae</taxon>
        <taxon>Streptophyta</taxon>
        <taxon>Embryophyta</taxon>
        <taxon>Tracheophyta</taxon>
        <taxon>Spermatophyta</taxon>
        <taxon>Magnoliopsida</taxon>
        <taxon>eudicotyledons</taxon>
        <taxon>Gunneridae</taxon>
        <taxon>Pentapetalae</taxon>
        <taxon>asterids</taxon>
        <taxon>lamiids</taxon>
        <taxon>Solanales</taxon>
        <taxon>Convolvulaceae</taxon>
        <taxon>Cuscuteae</taxon>
        <taxon>Cuscuta</taxon>
        <taxon>Cuscuta subgen. Grammica</taxon>
        <taxon>Cuscuta sect. Cleistogrammica</taxon>
    </lineage>
</organism>
<proteinExistence type="predicted"/>
<name>A0A484NBL7_9ASTE</name>
<protein>
    <submittedName>
        <fullName evidence="2">Uncharacterized protein</fullName>
    </submittedName>
</protein>
<evidence type="ECO:0000313" key="2">
    <source>
        <dbReference type="EMBL" id="VFQ98273.1"/>
    </source>
</evidence>
<dbReference type="PANTHER" id="PTHR34199">
    <property type="entry name" value="NUMOD3 MOTIF FAMILY PROTEIN, EXPRESSED"/>
    <property type="match status" value="1"/>
</dbReference>
<dbReference type="Proteomes" id="UP000595140">
    <property type="component" value="Unassembled WGS sequence"/>
</dbReference>
<sequence length="488" mass="52894">MILFSNILIKQGNLPLPYLISVLDIYELVLSKLPNYSNSATSKVIQEILLSLGDLYVQAQEMFDSFMYLKLLKVLDVGIKQTKIANRNFEADYGHLPPLQRTILEILPIVCPANHIATMWPPFLGKLMEYLPGCDSSIGEIDDGDQGNTARSVDVPCRIASNSPKKSENLSPAGPCVPTHMFSEKLIPVLADLCVQAPAAVKYDIFPDIIHVLGRFFLAHLIKAGLWFKHNKTTEKGIIDLVLSDSKTIGETISNKEEADAQLDVGRTVGDDLMALSETKQPCLIAQSKGVNPICVLAASSSIQDMAAKLPPASFQKEATTSAASLHAEDLPSPFRASTSRTIETDQCITSAAKDKGFEHQTGIAETPSVHPHTIPSCSPPVTNDPADSSGSGSIDTLVQYTTGAYRSACDQQPKSSVLRLPIKSKPLGVLNVQALPFRPAFQGLYQPKPIDQSNHDGSNLQKGNGIQVTNFLFNAGFFFNAVLSSFV</sequence>
<reference evidence="2 3" key="1">
    <citation type="submission" date="2018-04" db="EMBL/GenBank/DDBJ databases">
        <authorList>
            <person name="Vogel A."/>
        </authorList>
    </citation>
    <scope>NUCLEOTIDE SEQUENCE [LARGE SCALE GENOMIC DNA]</scope>
</reference>
<dbReference type="PANTHER" id="PTHR34199:SF4">
    <property type="entry name" value="ARM REPEAT SUPERFAMILY PROTEIN"/>
    <property type="match status" value="1"/>
</dbReference>
<gene>
    <name evidence="2" type="ORF">CCAM_LOCUS40049</name>
</gene>
<evidence type="ECO:0000256" key="1">
    <source>
        <dbReference type="SAM" id="MobiDB-lite"/>
    </source>
</evidence>